<evidence type="ECO:0000259" key="9">
    <source>
        <dbReference type="Pfam" id="PF02397"/>
    </source>
</evidence>
<dbReference type="GO" id="GO:0005886">
    <property type="term" value="C:plasma membrane"/>
    <property type="evidence" value="ECO:0007669"/>
    <property type="project" value="UniProtKB-SubCell"/>
</dbReference>
<protein>
    <submittedName>
        <fullName evidence="10">Sugar transferase</fullName>
    </submittedName>
</protein>
<proteinExistence type="inferred from homology"/>
<feature type="transmembrane region" description="Helical" evidence="8">
    <location>
        <begin position="162"/>
        <end position="182"/>
    </location>
</feature>
<dbReference type="Pfam" id="PF13727">
    <property type="entry name" value="CoA_binding_3"/>
    <property type="match status" value="1"/>
</dbReference>
<name>A0AB38TXV2_BURGA</name>
<sequence length="352" mass="39698">MRGLIWRLVDGTLIIVGALCALHFELMPPSASAASGFDGLLVAFAVALALSVFPACDTYGLSGVRSVFNLISRTIIAWLFVQACGFLLLFVLHRLHLVSRVWFLYWTITSGLGMLIARTLALTVLKTLWRFGARAHELAARADMRLATHLARRTFKRGFDTALVIPMLVALSPLFLILALLVRRDGGPAIYGHLRVGRDGRAFRCLKFRTMVTNSDAVLRELLARDPQARAEWERDFKLKHDVRVTRVGHFLRSTSLDELPQLWNVLRGEMSLVGPRPIVEKELERYGLEVRYYLMAKPGITGLWQVSGRSDVDYARRVSLDVSYVKQWSPMLDFGILLRTVGVVMRREGAY</sequence>
<evidence type="ECO:0000256" key="3">
    <source>
        <dbReference type="ARBA" id="ARBA00022475"/>
    </source>
</evidence>
<dbReference type="Proteomes" id="UP001059745">
    <property type="component" value="Chromosome 1"/>
</dbReference>
<evidence type="ECO:0000256" key="7">
    <source>
        <dbReference type="ARBA" id="ARBA00023136"/>
    </source>
</evidence>
<keyword evidence="5 8" id="KW-0812">Transmembrane</keyword>
<dbReference type="InterPro" id="IPR003362">
    <property type="entry name" value="Bact_transf"/>
</dbReference>
<keyword evidence="4 10" id="KW-0808">Transferase</keyword>
<dbReference type="PANTHER" id="PTHR30576:SF4">
    <property type="entry name" value="UNDECAPRENYL-PHOSPHATE GALACTOSE PHOSPHOTRANSFERASE"/>
    <property type="match status" value="1"/>
</dbReference>
<comment type="similarity">
    <text evidence="2">Belongs to the bacterial sugar transferase family.</text>
</comment>
<keyword evidence="7 8" id="KW-0472">Membrane</keyword>
<evidence type="ECO:0000256" key="2">
    <source>
        <dbReference type="ARBA" id="ARBA00006464"/>
    </source>
</evidence>
<comment type="subcellular location">
    <subcellularLocation>
        <location evidence="1">Cell membrane</location>
    </subcellularLocation>
</comment>
<keyword evidence="3" id="KW-1003">Cell membrane</keyword>
<accession>A0AB38TXV2</accession>
<dbReference type="Pfam" id="PF02397">
    <property type="entry name" value="Bac_transf"/>
    <property type="match status" value="1"/>
</dbReference>
<reference evidence="10" key="1">
    <citation type="submission" date="2022-09" db="EMBL/GenBank/DDBJ databases">
        <title>Genomic of Burkholderia gladioli.</title>
        <authorList>
            <person name="Wu H."/>
        </authorList>
    </citation>
    <scope>NUCLEOTIDE SEQUENCE</scope>
    <source>
        <strain evidence="10">ZN-S4</strain>
    </source>
</reference>
<dbReference type="EMBL" id="CP104214">
    <property type="protein sequence ID" value="UWX71929.1"/>
    <property type="molecule type" value="Genomic_DNA"/>
</dbReference>
<feature type="domain" description="Bacterial sugar transferase" evidence="9">
    <location>
        <begin position="156"/>
        <end position="346"/>
    </location>
</feature>
<dbReference type="RefSeq" id="WP_036051540.1">
    <property type="nucleotide sequence ID" value="NZ_CADEPW010000013.1"/>
</dbReference>
<dbReference type="AlphaFoldDB" id="A0AB38TXV2"/>
<evidence type="ECO:0000313" key="10">
    <source>
        <dbReference type="EMBL" id="UWX71929.1"/>
    </source>
</evidence>
<gene>
    <name evidence="10" type="ORF">NYZ96_09370</name>
</gene>
<feature type="transmembrane region" description="Helical" evidence="8">
    <location>
        <begin position="76"/>
        <end position="97"/>
    </location>
</feature>
<dbReference type="PANTHER" id="PTHR30576">
    <property type="entry name" value="COLANIC BIOSYNTHESIS UDP-GLUCOSE LIPID CARRIER TRANSFERASE"/>
    <property type="match status" value="1"/>
</dbReference>
<evidence type="ECO:0000256" key="6">
    <source>
        <dbReference type="ARBA" id="ARBA00022989"/>
    </source>
</evidence>
<evidence type="ECO:0000256" key="5">
    <source>
        <dbReference type="ARBA" id="ARBA00022692"/>
    </source>
</evidence>
<organism evidence="10 11">
    <name type="scientific">Burkholderia gladioli</name>
    <name type="common">Pseudomonas marginata</name>
    <name type="synonym">Phytomonas marginata</name>
    <dbReference type="NCBI Taxonomy" id="28095"/>
    <lineage>
        <taxon>Bacteria</taxon>
        <taxon>Pseudomonadati</taxon>
        <taxon>Pseudomonadota</taxon>
        <taxon>Betaproteobacteria</taxon>
        <taxon>Burkholderiales</taxon>
        <taxon>Burkholderiaceae</taxon>
        <taxon>Burkholderia</taxon>
    </lineage>
</organism>
<evidence type="ECO:0000256" key="4">
    <source>
        <dbReference type="ARBA" id="ARBA00022679"/>
    </source>
</evidence>
<evidence type="ECO:0000256" key="8">
    <source>
        <dbReference type="SAM" id="Phobius"/>
    </source>
</evidence>
<keyword evidence="6 8" id="KW-1133">Transmembrane helix</keyword>
<evidence type="ECO:0000256" key="1">
    <source>
        <dbReference type="ARBA" id="ARBA00004236"/>
    </source>
</evidence>
<feature type="transmembrane region" description="Helical" evidence="8">
    <location>
        <begin position="103"/>
        <end position="125"/>
    </location>
</feature>
<dbReference type="GO" id="GO:0016780">
    <property type="term" value="F:phosphotransferase activity, for other substituted phosphate groups"/>
    <property type="evidence" value="ECO:0007669"/>
    <property type="project" value="TreeGrafter"/>
</dbReference>
<evidence type="ECO:0000313" key="11">
    <source>
        <dbReference type="Proteomes" id="UP001059745"/>
    </source>
</evidence>
<feature type="transmembrane region" description="Helical" evidence="8">
    <location>
        <begin position="43"/>
        <end position="64"/>
    </location>
</feature>